<reference evidence="2" key="1">
    <citation type="journal article" date="2018" name="Gigascience">
        <title>Genome assembly of the Pink Ipe (Handroanthus impetiginosus, Bignoniaceae), a highly valued, ecologically keystone Neotropical timber forest tree.</title>
        <authorList>
            <person name="Silva-Junior O.B."/>
            <person name="Grattapaglia D."/>
            <person name="Novaes E."/>
            <person name="Collevatti R.G."/>
        </authorList>
    </citation>
    <scope>NUCLEOTIDE SEQUENCE [LARGE SCALE GENOMIC DNA]</scope>
    <source>
        <strain evidence="2">cv. UFG-1</strain>
    </source>
</reference>
<evidence type="ECO:0000313" key="1">
    <source>
        <dbReference type="EMBL" id="PIN12828.1"/>
    </source>
</evidence>
<protein>
    <submittedName>
        <fullName evidence="1">Uncharacterized protein</fullName>
    </submittedName>
</protein>
<dbReference type="Proteomes" id="UP000231279">
    <property type="component" value="Unassembled WGS sequence"/>
</dbReference>
<comment type="caution">
    <text evidence="1">The sequence shown here is derived from an EMBL/GenBank/DDBJ whole genome shotgun (WGS) entry which is preliminary data.</text>
</comment>
<name>A0A2G9H5N8_9LAMI</name>
<sequence>MSSIFTFTSLPQILQPYLTMSLELRFGMLGEMWKTSVKYSKMCNFKYKNCLCLCLFNGTSLHAFKYDLHEY</sequence>
<evidence type="ECO:0000313" key="2">
    <source>
        <dbReference type="Proteomes" id="UP000231279"/>
    </source>
</evidence>
<accession>A0A2G9H5N8</accession>
<proteinExistence type="predicted"/>
<organism evidence="1 2">
    <name type="scientific">Handroanthus impetiginosus</name>
    <dbReference type="NCBI Taxonomy" id="429701"/>
    <lineage>
        <taxon>Eukaryota</taxon>
        <taxon>Viridiplantae</taxon>
        <taxon>Streptophyta</taxon>
        <taxon>Embryophyta</taxon>
        <taxon>Tracheophyta</taxon>
        <taxon>Spermatophyta</taxon>
        <taxon>Magnoliopsida</taxon>
        <taxon>eudicotyledons</taxon>
        <taxon>Gunneridae</taxon>
        <taxon>Pentapetalae</taxon>
        <taxon>asterids</taxon>
        <taxon>lamiids</taxon>
        <taxon>Lamiales</taxon>
        <taxon>Bignoniaceae</taxon>
        <taxon>Crescentiina</taxon>
        <taxon>Tabebuia alliance</taxon>
        <taxon>Handroanthus</taxon>
    </lineage>
</organism>
<dbReference type="EMBL" id="NKXS01002604">
    <property type="protein sequence ID" value="PIN12828.1"/>
    <property type="molecule type" value="Genomic_DNA"/>
</dbReference>
<gene>
    <name evidence="1" type="ORF">CDL12_14556</name>
</gene>
<dbReference type="AlphaFoldDB" id="A0A2G9H5N8"/>
<keyword evidence="2" id="KW-1185">Reference proteome</keyword>